<keyword evidence="2" id="KW-0732">Signal</keyword>
<evidence type="ECO:0000256" key="2">
    <source>
        <dbReference type="SAM" id="SignalP"/>
    </source>
</evidence>
<name>A0ABX2FAY5_9PSEU</name>
<reference evidence="3 4" key="1">
    <citation type="submission" date="2020-01" db="EMBL/GenBank/DDBJ databases">
        <title>Kibdelosporangium persica a novel Actinomycetes from a hot desert in Iran.</title>
        <authorList>
            <person name="Safaei N."/>
            <person name="Zaburannyi N."/>
            <person name="Mueller R."/>
            <person name="Wink J."/>
        </authorList>
    </citation>
    <scope>NUCLEOTIDE SEQUENCE [LARGE SCALE GENOMIC DNA]</scope>
    <source>
        <strain evidence="3 4">4NS15</strain>
    </source>
</reference>
<accession>A0ABX2FAY5</accession>
<feature type="chain" id="PRO_5045814672" description="Lipoprotein" evidence="2">
    <location>
        <begin position="29"/>
        <end position="162"/>
    </location>
</feature>
<dbReference type="Proteomes" id="UP000763557">
    <property type="component" value="Unassembled WGS sequence"/>
</dbReference>
<evidence type="ECO:0000313" key="3">
    <source>
        <dbReference type="EMBL" id="NRN68056.1"/>
    </source>
</evidence>
<keyword evidence="4" id="KW-1185">Reference proteome</keyword>
<organism evidence="3 4">
    <name type="scientific">Kibdelosporangium persicum</name>
    <dbReference type="NCBI Taxonomy" id="2698649"/>
    <lineage>
        <taxon>Bacteria</taxon>
        <taxon>Bacillati</taxon>
        <taxon>Actinomycetota</taxon>
        <taxon>Actinomycetes</taxon>
        <taxon>Pseudonocardiales</taxon>
        <taxon>Pseudonocardiaceae</taxon>
        <taxon>Kibdelosporangium</taxon>
    </lineage>
</organism>
<comment type="caution">
    <text evidence="3">The sequence shown here is derived from an EMBL/GenBank/DDBJ whole genome shotgun (WGS) entry which is preliminary data.</text>
</comment>
<evidence type="ECO:0000313" key="4">
    <source>
        <dbReference type="Proteomes" id="UP000763557"/>
    </source>
</evidence>
<feature type="region of interest" description="Disordered" evidence="1">
    <location>
        <begin position="27"/>
        <end position="51"/>
    </location>
</feature>
<protein>
    <recommendedName>
        <fullName evidence="5">Lipoprotein</fullName>
    </recommendedName>
</protein>
<sequence>MGATSMKLAAVGAALAMGALLSACSGQGATAPTETVPKETGPKETGQAAPKAQQLRLLAGGDGKGDTGKEVNCSTNGGTVGPHQVDLIAVETEAGIVGCTEAFTVVTEYFENAGESEGTARSLTVQGWQCMTDTGAHGTGSVACTNDKLFFYTSAINPSTRN</sequence>
<evidence type="ECO:0000256" key="1">
    <source>
        <dbReference type="SAM" id="MobiDB-lite"/>
    </source>
</evidence>
<proteinExistence type="predicted"/>
<dbReference type="EMBL" id="JAAATY010000017">
    <property type="protein sequence ID" value="NRN68056.1"/>
    <property type="molecule type" value="Genomic_DNA"/>
</dbReference>
<feature type="signal peptide" evidence="2">
    <location>
        <begin position="1"/>
        <end position="28"/>
    </location>
</feature>
<evidence type="ECO:0008006" key="5">
    <source>
        <dbReference type="Google" id="ProtNLM"/>
    </source>
</evidence>
<dbReference type="PROSITE" id="PS51257">
    <property type="entry name" value="PROKAR_LIPOPROTEIN"/>
    <property type="match status" value="1"/>
</dbReference>
<gene>
    <name evidence="3" type="ORF">GC106_52970</name>
</gene>